<evidence type="ECO:0000256" key="13">
    <source>
        <dbReference type="RuleBase" id="RU003448"/>
    </source>
</evidence>
<keyword evidence="6 13" id="KW-0808">Transferase</keyword>
<feature type="domain" description="ACT" evidence="15">
    <location>
        <begin position="376"/>
        <end position="438"/>
    </location>
</feature>
<dbReference type="Gene3D" id="3.30.2130.10">
    <property type="entry name" value="VC0802-like"/>
    <property type="match status" value="1"/>
</dbReference>
<gene>
    <name evidence="16" type="ORF">DOK76_04310</name>
</gene>
<dbReference type="InterPro" id="IPR018042">
    <property type="entry name" value="Aspartate_kinase_CS"/>
</dbReference>
<dbReference type="PIRSF" id="PIRSF000726">
    <property type="entry name" value="Asp_kin"/>
    <property type="match status" value="1"/>
</dbReference>
<dbReference type="Gene3D" id="3.40.1160.10">
    <property type="entry name" value="Acetylglutamate kinase-like"/>
    <property type="match status" value="1"/>
</dbReference>
<comment type="pathway">
    <text evidence="2 14">Amino-acid biosynthesis; L-lysine biosynthesis via DAP pathway; (S)-tetrahydrodipicolinate from L-aspartate: step 1/4.</text>
</comment>
<evidence type="ECO:0000256" key="6">
    <source>
        <dbReference type="ARBA" id="ARBA00022679"/>
    </source>
</evidence>
<evidence type="ECO:0000256" key="2">
    <source>
        <dbReference type="ARBA" id="ARBA00004766"/>
    </source>
</evidence>
<sequence length="438" mass="49318">MIKVAKFGGSSVANSAQLKKVKGIVEADSSRKIIVTSASGKENGEDHKITDLLYLCYEHKRYGMPIDMMFNLIQEKLLTIQRELSLDNTIDEDIQALYEALKGPIELDYLISRGEFLTGKLLSRYLGFRFIDAKEMIFFKYNGEFDYPKMVEAFQKLEPIETGVVIPGFYGSLPNGDIRLMTRGGSDITGSILANVAEAERYENWTDVSGILKADPRLVKQPKQIDIITYEELRELSYMGASVIHEEAVYPVKDKNIPIYILNTNEPENKGTIILNKVAIEKRQAITGIAGKQDFSILTVVKEHMSDEFGTIRKAIEVLESFHIKVEQISTAIDRFSLVVDSEQLKPVLYEVVAQIKEICQANQVNVSHELSLITVVSRFMKEKTGMSGRVFEALGKEKINISLISQTGDETNIIIAVSNQDYRKTIRTIYQEFEGAA</sequence>
<keyword evidence="10" id="KW-0220">Diaminopimelate biosynthesis</keyword>
<evidence type="ECO:0000313" key="17">
    <source>
        <dbReference type="Proteomes" id="UP000664857"/>
    </source>
</evidence>
<dbReference type="InterPro" id="IPR001341">
    <property type="entry name" value="Asp_kinase"/>
</dbReference>
<keyword evidence="8 13" id="KW-0418">Kinase</keyword>
<dbReference type="InterPro" id="IPR001048">
    <property type="entry name" value="Asp/Glu/Uridylate_kinase"/>
</dbReference>
<evidence type="ECO:0000259" key="15">
    <source>
        <dbReference type="PROSITE" id="PS51671"/>
    </source>
</evidence>
<evidence type="ECO:0000313" key="16">
    <source>
        <dbReference type="EMBL" id="MBO0476281.1"/>
    </source>
</evidence>
<proteinExistence type="inferred from homology"/>
<dbReference type="Pfam" id="PF22468">
    <property type="entry name" value="ACT_9"/>
    <property type="match status" value="1"/>
</dbReference>
<protein>
    <recommendedName>
        <fullName evidence="13">Aspartokinase</fullName>
        <ecNumber evidence="13">2.7.2.4</ecNumber>
    </recommendedName>
</protein>
<comment type="function">
    <text evidence="1">Catalyzes the phosphorylation of the beta-carboxyl group of aspartic acid with ATP to yield 4-phospho-L-aspartate, which is involved in the branched biosynthetic pathway leading to the biosynthesis of amino acids threonine, isoleucine and methionine.</text>
</comment>
<dbReference type="PANTHER" id="PTHR21499:SF67">
    <property type="entry name" value="ASPARTOKINASE 3"/>
    <property type="match status" value="1"/>
</dbReference>
<comment type="similarity">
    <text evidence="5 13">Belongs to the aspartokinase family.</text>
</comment>
<dbReference type="PROSITE" id="PS00324">
    <property type="entry name" value="ASPARTOKINASE"/>
    <property type="match status" value="1"/>
</dbReference>
<evidence type="ECO:0000256" key="3">
    <source>
        <dbReference type="ARBA" id="ARBA00004986"/>
    </source>
</evidence>
<comment type="pathway">
    <text evidence="3 14">Amino-acid biosynthesis; L-methionine biosynthesis via de novo pathway; L-homoserine from L-aspartate: step 1/3.</text>
</comment>
<evidence type="ECO:0000256" key="5">
    <source>
        <dbReference type="ARBA" id="ARBA00010122"/>
    </source>
</evidence>
<dbReference type="Proteomes" id="UP000664857">
    <property type="component" value="Unassembled WGS sequence"/>
</dbReference>
<dbReference type="EMBL" id="JAFLVX010000014">
    <property type="protein sequence ID" value="MBO0476281.1"/>
    <property type="molecule type" value="Genomic_DNA"/>
</dbReference>
<evidence type="ECO:0000256" key="10">
    <source>
        <dbReference type="ARBA" id="ARBA00022915"/>
    </source>
</evidence>
<dbReference type="SUPFAM" id="SSF55021">
    <property type="entry name" value="ACT-like"/>
    <property type="match status" value="2"/>
</dbReference>
<organism evidence="16 17">
    <name type="scientific">Candidatus Vagococcus giribetii</name>
    <dbReference type="NCBI Taxonomy" id="2230876"/>
    <lineage>
        <taxon>Bacteria</taxon>
        <taxon>Bacillati</taxon>
        <taxon>Bacillota</taxon>
        <taxon>Bacilli</taxon>
        <taxon>Lactobacillales</taxon>
        <taxon>Enterococcaceae</taxon>
        <taxon>Vagococcus</taxon>
    </lineage>
</organism>
<accession>A0ABS3HRA3</accession>
<dbReference type="InterPro" id="IPR005260">
    <property type="entry name" value="Asp_kin_monofn"/>
</dbReference>
<keyword evidence="7" id="KW-0547">Nucleotide-binding</keyword>
<dbReference type="InterPro" id="IPR036393">
    <property type="entry name" value="AceGlu_kinase-like_sf"/>
</dbReference>
<evidence type="ECO:0000256" key="1">
    <source>
        <dbReference type="ARBA" id="ARBA00003121"/>
    </source>
</evidence>
<keyword evidence="14" id="KW-0028">Amino-acid biosynthesis</keyword>
<dbReference type="InterPro" id="IPR054352">
    <property type="entry name" value="ACT_Aspartokinase"/>
</dbReference>
<evidence type="ECO:0000256" key="7">
    <source>
        <dbReference type="ARBA" id="ARBA00022741"/>
    </source>
</evidence>
<comment type="caution">
    <text evidence="16">The sequence shown here is derived from an EMBL/GenBank/DDBJ whole genome shotgun (WGS) entry which is preliminary data.</text>
</comment>
<evidence type="ECO:0000256" key="11">
    <source>
        <dbReference type="ARBA" id="ARBA00023154"/>
    </source>
</evidence>
<dbReference type="NCBIfam" id="TIGR00657">
    <property type="entry name" value="asp_kinases"/>
    <property type="match status" value="1"/>
</dbReference>
<dbReference type="PANTHER" id="PTHR21499">
    <property type="entry name" value="ASPARTATE KINASE"/>
    <property type="match status" value="1"/>
</dbReference>
<evidence type="ECO:0000256" key="14">
    <source>
        <dbReference type="RuleBase" id="RU004249"/>
    </source>
</evidence>
<dbReference type="SUPFAM" id="SSF53633">
    <property type="entry name" value="Carbamate kinase-like"/>
    <property type="match status" value="1"/>
</dbReference>
<comment type="pathway">
    <text evidence="4 14">Amino-acid biosynthesis; L-threonine biosynthesis; L-threonine from L-aspartate: step 1/5.</text>
</comment>
<dbReference type="PROSITE" id="PS51671">
    <property type="entry name" value="ACT"/>
    <property type="match status" value="1"/>
</dbReference>
<evidence type="ECO:0000256" key="4">
    <source>
        <dbReference type="ARBA" id="ARBA00005139"/>
    </source>
</evidence>
<keyword evidence="17" id="KW-1185">Reference proteome</keyword>
<dbReference type="InterPro" id="IPR045865">
    <property type="entry name" value="ACT-like_dom_sf"/>
</dbReference>
<dbReference type="GO" id="GO:0004072">
    <property type="term" value="F:aspartate kinase activity"/>
    <property type="evidence" value="ECO:0007669"/>
    <property type="project" value="UniProtKB-EC"/>
</dbReference>
<dbReference type="Pfam" id="PF00696">
    <property type="entry name" value="AA_kinase"/>
    <property type="match status" value="1"/>
</dbReference>
<evidence type="ECO:0000256" key="12">
    <source>
        <dbReference type="ARBA" id="ARBA00047872"/>
    </source>
</evidence>
<dbReference type="EC" id="2.7.2.4" evidence="13"/>
<dbReference type="NCBIfam" id="NF006540">
    <property type="entry name" value="PRK09034.1"/>
    <property type="match status" value="1"/>
</dbReference>
<reference evidence="16 17" key="1">
    <citation type="submission" date="2021-03" db="EMBL/GenBank/DDBJ databases">
        <title>Enterococcal diversity collection.</title>
        <authorList>
            <person name="Gilmore M.S."/>
            <person name="Schwartzman J."/>
            <person name="Van Tyne D."/>
            <person name="Martin M."/>
            <person name="Earl A.M."/>
            <person name="Manson A.L."/>
            <person name="Straub T."/>
            <person name="Salamzade R."/>
            <person name="Saavedra J."/>
            <person name="Lebreton F."/>
            <person name="Prichula J."/>
            <person name="Schaufler K."/>
            <person name="Gaca A."/>
            <person name="Sgardioli B."/>
            <person name="Wagenaar J."/>
            <person name="Strong T."/>
        </authorList>
    </citation>
    <scope>NUCLEOTIDE SEQUENCE [LARGE SCALE GENOMIC DNA]</scope>
    <source>
        <strain evidence="16 17">DIV0080</strain>
    </source>
</reference>
<keyword evidence="11" id="KW-0457">Lysine biosynthesis</keyword>
<comment type="catalytic activity">
    <reaction evidence="12 13">
        <text>L-aspartate + ATP = 4-phospho-L-aspartate + ADP</text>
        <dbReference type="Rhea" id="RHEA:23776"/>
        <dbReference type="ChEBI" id="CHEBI:29991"/>
        <dbReference type="ChEBI" id="CHEBI:30616"/>
        <dbReference type="ChEBI" id="CHEBI:57535"/>
        <dbReference type="ChEBI" id="CHEBI:456216"/>
        <dbReference type="EC" id="2.7.2.4"/>
    </reaction>
</comment>
<name>A0ABS3HRA3_9ENTE</name>
<evidence type="ECO:0000256" key="9">
    <source>
        <dbReference type="ARBA" id="ARBA00022840"/>
    </source>
</evidence>
<evidence type="ECO:0000256" key="8">
    <source>
        <dbReference type="ARBA" id="ARBA00022777"/>
    </source>
</evidence>
<dbReference type="InterPro" id="IPR002912">
    <property type="entry name" value="ACT_dom"/>
</dbReference>
<keyword evidence="9" id="KW-0067">ATP-binding</keyword>